<dbReference type="AlphaFoldDB" id="A0A9J6B550"/>
<accession>A0A9J6B550</accession>
<name>A0A9J6B550_SOLCO</name>
<evidence type="ECO:0000313" key="2">
    <source>
        <dbReference type="EMBL" id="KAG5631730.1"/>
    </source>
</evidence>
<organism evidence="2 3">
    <name type="scientific">Solanum commersonii</name>
    <name type="common">Commerson's wild potato</name>
    <name type="synonym">Commerson's nightshade</name>
    <dbReference type="NCBI Taxonomy" id="4109"/>
    <lineage>
        <taxon>Eukaryota</taxon>
        <taxon>Viridiplantae</taxon>
        <taxon>Streptophyta</taxon>
        <taxon>Embryophyta</taxon>
        <taxon>Tracheophyta</taxon>
        <taxon>Spermatophyta</taxon>
        <taxon>Magnoliopsida</taxon>
        <taxon>eudicotyledons</taxon>
        <taxon>Gunneridae</taxon>
        <taxon>Pentapetalae</taxon>
        <taxon>asterids</taxon>
        <taxon>lamiids</taxon>
        <taxon>Solanales</taxon>
        <taxon>Solanaceae</taxon>
        <taxon>Solanoideae</taxon>
        <taxon>Solaneae</taxon>
        <taxon>Solanum</taxon>
    </lineage>
</organism>
<dbReference type="EMBL" id="JACXVP010000001">
    <property type="protein sequence ID" value="KAG5631730.1"/>
    <property type="molecule type" value="Genomic_DNA"/>
</dbReference>
<feature type="non-terminal residue" evidence="2">
    <location>
        <position position="107"/>
    </location>
</feature>
<evidence type="ECO:0000256" key="1">
    <source>
        <dbReference type="SAM" id="MobiDB-lite"/>
    </source>
</evidence>
<gene>
    <name evidence="2" type="ORF">H5410_003447</name>
</gene>
<dbReference type="Proteomes" id="UP000824120">
    <property type="component" value="Chromosome 1"/>
</dbReference>
<feature type="region of interest" description="Disordered" evidence="1">
    <location>
        <begin position="1"/>
        <end position="41"/>
    </location>
</feature>
<keyword evidence="3" id="KW-1185">Reference proteome</keyword>
<feature type="compositionally biased region" description="Basic and acidic residues" evidence="1">
    <location>
        <begin position="9"/>
        <end position="20"/>
    </location>
</feature>
<comment type="caution">
    <text evidence="2">The sequence shown here is derived from an EMBL/GenBank/DDBJ whole genome shotgun (WGS) entry which is preliminary data.</text>
</comment>
<feature type="compositionally biased region" description="Polar residues" evidence="1">
    <location>
        <begin position="24"/>
        <end position="41"/>
    </location>
</feature>
<protein>
    <submittedName>
        <fullName evidence="2">Uncharacterized protein</fullName>
    </submittedName>
</protein>
<reference evidence="2 3" key="1">
    <citation type="submission" date="2020-09" db="EMBL/GenBank/DDBJ databases">
        <title>De no assembly of potato wild relative species, Solanum commersonii.</title>
        <authorList>
            <person name="Cho K."/>
        </authorList>
    </citation>
    <scope>NUCLEOTIDE SEQUENCE [LARGE SCALE GENOMIC DNA]</scope>
    <source>
        <strain evidence="2">LZ3.2</strain>
        <tissue evidence="2">Leaf</tissue>
    </source>
</reference>
<sequence length="107" mass="11581">MPEMSEMSASKKPDDGDVPKPTEATHTSTSTPYASTPRSPSAASDLYTVLFLPPPPPLLSPSLTTYLEDKVLLALFGAKDLSRVVETAHSLMVTLEIEMRESNEEGM</sequence>
<evidence type="ECO:0000313" key="3">
    <source>
        <dbReference type="Proteomes" id="UP000824120"/>
    </source>
</evidence>
<proteinExistence type="predicted"/>